<protein>
    <submittedName>
        <fullName evidence="1">Uncharacterized protein</fullName>
    </submittedName>
</protein>
<keyword evidence="2" id="KW-1185">Reference proteome</keyword>
<dbReference type="PANTHER" id="PTHR34127:SF1">
    <property type="entry name" value="OS04G0405600 PROTEIN"/>
    <property type="match status" value="1"/>
</dbReference>
<gene>
    <name evidence="1" type="ORF">FVE85_7145</name>
</gene>
<dbReference type="InterPro" id="IPR010765">
    <property type="entry name" value="DUF1350"/>
</dbReference>
<dbReference type="Pfam" id="PF07082">
    <property type="entry name" value="DUF1350"/>
    <property type="match status" value="1"/>
</dbReference>
<accession>A0A5J4Z8Y1</accession>
<dbReference type="OrthoDB" id="3980at2759"/>
<comment type="caution">
    <text evidence="1">The sequence shown here is derived from an EMBL/GenBank/DDBJ whole genome shotgun (WGS) entry which is preliminary data.</text>
</comment>
<organism evidence="1 2">
    <name type="scientific">Porphyridium purpureum</name>
    <name type="common">Red alga</name>
    <name type="synonym">Porphyridium cruentum</name>
    <dbReference type="NCBI Taxonomy" id="35688"/>
    <lineage>
        <taxon>Eukaryota</taxon>
        <taxon>Rhodophyta</taxon>
        <taxon>Bangiophyceae</taxon>
        <taxon>Porphyridiales</taxon>
        <taxon>Porphyridiaceae</taxon>
        <taxon>Porphyridium</taxon>
    </lineage>
</organism>
<dbReference type="Gene3D" id="3.40.50.1820">
    <property type="entry name" value="alpha/beta hydrolase"/>
    <property type="match status" value="1"/>
</dbReference>
<reference evidence="2" key="1">
    <citation type="journal article" date="2019" name="Nat. Commun.">
        <title>Expansion of phycobilisome linker gene families in mesophilic red algae.</title>
        <authorList>
            <person name="Lee J."/>
            <person name="Kim D."/>
            <person name="Bhattacharya D."/>
            <person name="Yoon H.S."/>
        </authorList>
    </citation>
    <scope>NUCLEOTIDE SEQUENCE [LARGE SCALE GENOMIC DNA]</scope>
    <source>
        <strain evidence="2">CCMP 1328</strain>
    </source>
</reference>
<dbReference type="InterPro" id="IPR029058">
    <property type="entry name" value="AB_hydrolase_fold"/>
</dbReference>
<dbReference type="EMBL" id="VRMN01000001">
    <property type="protein sequence ID" value="KAA8499560.1"/>
    <property type="molecule type" value="Genomic_DNA"/>
</dbReference>
<name>A0A5J4Z8Y1_PORPP</name>
<dbReference type="OMA" id="DTICESE"/>
<dbReference type="AlphaFoldDB" id="A0A5J4Z8Y1"/>
<dbReference type="PANTHER" id="PTHR34127">
    <property type="entry name" value="OS04G0405600 PROTEIN"/>
    <property type="match status" value="1"/>
</dbReference>
<evidence type="ECO:0000313" key="1">
    <source>
        <dbReference type="EMBL" id="KAA8499560.1"/>
    </source>
</evidence>
<dbReference type="Proteomes" id="UP000324585">
    <property type="component" value="Unassembled WGS sequence"/>
</dbReference>
<proteinExistence type="predicted"/>
<dbReference type="SUPFAM" id="SSF53474">
    <property type="entry name" value="alpha/beta-Hydrolases"/>
    <property type="match status" value="1"/>
</dbReference>
<sequence>MGFVQSWVLQRSPRAGTAPFVSVQDSQLVRGNSSPALPRRARTSCSAALVRMTASNARSSGFTENSNDTSSRQTVTWKDLDGTLPDTHGVSVALLTGNMQKPVPAVIHFIPGFGLSPANYRNFLEQFCEATNCIVVATCGTVSMDQDILARRNFAGFNECYTDYVLPLLCSRPEPFVPVMGVGHSLGAKLLVLAACDGQMQVENRGPPRVANILMSYNNFPVSRSIPMYANIVDGMRALKASEQLSSVLQGFASMGLMNNSNVMERLGYLNGLLPKNFRAILENMANALSILEQGQEFKPDPVAVEQAITTRYSQIDTLIIKFGSDQIDQSERLQSMLQSRFPDGGAQAARILFRLLPGTHLTPCTPPLDATTATSAAESLMGNVRQPWVSENIGNSVEVLNAQLSTLVTTCTAYVFLQQQNALNPRRGQHLLL</sequence>
<evidence type="ECO:0000313" key="2">
    <source>
        <dbReference type="Proteomes" id="UP000324585"/>
    </source>
</evidence>